<dbReference type="OrthoDB" id="1862401at2759"/>
<dbReference type="GO" id="GO:0016747">
    <property type="term" value="F:acyltransferase activity, transferring groups other than amino-acyl groups"/>
    <property type="evidence" value="ECO:0007669"/>
    <property type="project" value="TreeGrafter"/>
</dbReference>
<dbReference type="PANTHER" id="PTHR31642:SF310">
    <property type="entry name" value="FATTY ALCOHOL:CAFFEOYL-COA ACYLTRANSFERASE"/>
    <property type="match status" value="1"/>
</dbReference>
<evidence type="ECO:0000256" key="1">
    <source>
        <dbReference type="ARBA" id="ARBA00022679"/>
    </source>
</evidence>
<reference evidence="2" key="1">
    <citation type="submission" date="2022-07" db="EMBL/GenBank/DDBJ databases">
        <title>Phylogenomic reconstructions and comparative analyses of Kickxellomycotina fungi.</title>
        <authorList>
            <person name="Reynolds N.K."/>
            <person name="Stajich J.E."/>
            <person name="Barry K."/>
            <person name="Grigoriev I.V."/>
            <person name="Crous P."/>
            <person name="Smith M.E."/>
        </authorList>
    </citation>
    <scope>NUCLEOTIDE SEQUENCE</scope>
    <source>
        <strain evidence="2">IMI 214461</strain>
    </source>
</reference>
<gene>
    <name evidence="2" type="ORF">H4R26_001231</name>
</gene>
<dbReference type="Proteomes" id="UP001150907">
    <property type="component" value="Unassembled WGS sequence"/>
</dbReference>
<evidence type="ECO:0000313" key="2">
    <source>
        <dbReference type="EMBL" id="KAJ2006682.1"/>
    </source>
</evidence>
<dbReference type="Gene3D" id="3.30.559.10">
    <property type="entry name" value="Chloramphenicol acetyltransferase-like domain"/>
    <property type="match status" value="2"/>
</dbReference>
<dbReference type="InterPro" id="IPR023213">
    <property type="entry name" value="CAT-like_dom_sf"/>
</dbReference>
<sequence length="522" mass="57757">MDEFVGTAKRQVIRLHPLDTQASFLNIPYHFFFANSDNAPDFMPSDAMRVAFYRALRQFPILAGCLRPEGKGQTSIVVDPLDLNMPEYVESQSDVHFDTLRDAKFHHSAWPAGLTRAGAITMATTGDLDKKERIRMANVHVVRLRDNSGVAVFLNIPHYVVDGTGFFSFAELWGRHCAAERSGNSELVRQAAQAEFCFDRDVIARHLPSVDRKPLSQDTLQVYTGFSPIADWLAWLSPGTRGRLLSRAKFSANVVSHTFRVPLSALAQLRKQIHALSASNSATGDAAEDVGDLEAKYSDRYLMAAILSKLVARAHRSRKELEATSSKKWSLLGTACSVLKTLTNLVFGNGDASRYQSLNLLDDVRHGLAIGDLNYMGNGLLPHNTQCPLDVLETPITTESLALAVDLVRPVYENADAALIASFVDMISANHRCFTRPMVYLASHPESLVVTSETEFKLYAADFGNGPPEWVCTIPSFVANFVGVLPCPPPSTDIVVNIIMKAPVMAQILRDEFWRDLTQIVY</sequence>
<protein>
    <submittedName>
        <fullName evidence="2">Uncharacterized protein</fullName>
    </submittedName>
</protein>
<dbReference type="AlphaFoldDB" id="A0A9W8BMJ6"/>
<proteinExistence type="predicted"/>
<dbReference type="InterPro" id="IPR050317">
    <property type="entry name" value="Plant_Fungal_Acyltransferase"/>
</dbReference>
<dbReference type="GO" id="GO:0044550">
    <property type="term" value="P:secondary metabolite biosynthetic process"/>
    <property type="evidence" value="ECO:0007669"/>
    <property type="project" value="TreeGrafter"/>
</dbReference>
<name>A0A9W8BMJ6_9FUNG</name>
<keyword evidence="1" id="KW-0808">Transferase</keyword>
<dbReference type="PANTHER" id="PTHR31642">
    <property type="entry name" value="TRICHOTHECENE 3-O-ACETYLTRANSFERASE"/>
    <property type="match status" value="1"/>
</dbReference>
<organism evidence="2 3">
    <name type="scientific">Coemansia thaxteri</name>
    <dbReference type="NCBI Taxonomy" id="2663907"/>
    <lineage>
        <taxon>Eukaryota</taxon>
        <taxon>Fungi</taxon>
        <taxon>Fungi incertae sedis</taxon>
        <taxon>Zoopagomycota</taxon>
        <taxon>Kickxellomycotina</taxon>
        <taxon>Kickxellomycetes</taxon>
        <taxon>Kickxellales</taxon>
        <taxon>Kickxellaceae</taxon>
        <taxon>Coemansia</taxon>
    </lineage>
</organism>
<comment type="caution">
    <text evidence="2">The sequence shown here is derived from an EMBL/GenBank/DDBJ whole genome shotgun (WGS) entry which is preliminary data.</text>
</comment>
<dbReference type="Pfam" id="PF02458">
    <property type="entry name" value="Transferase"/>
    <property type="match status" value="1"/>
</dbReference>
<accession>A0A9W8BMJ6</accession>
<dbReference type="EMBL" id="JANBQF010000051">
    <property type="protein sequence ID" value="KAJ2006682.1"/>
    <property type="molecule type" value="Genomic_DNA"/>
</dbReference>
<keyword evidence="3" id="KW-1185">Reference proteome</keyword>
<evidence type="ECO:0000313" key="3">
    <source>
        <dbReference type="Proteomes" id="UP001150907"/>
    </source>
</evidence>